<name>B0CZZ4_LACBS</name>
<dbReference type="AlphaFoldDB" id="B0CZZ4"/>
<feature type="region of interest" description="Disordered" evidence="1">
    <location>
        <begin position="1"/>
        <end position="37"/>
    </location>
</feature>
<dbReference type="KEGG" id="lbc:LACBIDRAFT_311431"/>
<dbReference type="EMBL" id="DS547094">
    <property type="protein sequence ID" value="EDR12238.1"/>
    <property type="molecule type" value="Genomic_DNA"/>
</dbReference>
<protein>
    <submittedName>
        <fullName evidence="2">Predicted protein</fullName>
    </submittedName>
</protein>
<gene>
    <name evidence="2" type="ORF">LACBIDRAFT_311431</name>
</gene>
<evidence type="ECO:0000313" key="2">
    <source>
        <dbReference type="EMBL" id="EDR12238.1"/>
    </source>
</evidence>
<dbReference type="Proteomes" id="UP000001194">
    <property type="component" value="Unassembled WGS sequence"/>
</dbReference>
<reference evidence="2 3" key="1">
    <citation type="journal article" date="2008" name="Nature">
        <title>The genome of Laccaria bicolor provides insights into mycorrhizal symbiosis.</title>
        <authorList>
            <person name="Martin F."/>
            <person name="Aerts A."/>
            <person name="Ahren D."/>
            <person name="Brun A."/>
            <person name="Danchin E.G.J."/>
            <person name="Duchaussoy F."/>
            <person name="Gibon J."/>
            <person name="Kohler A."/>
            <person name="Lindquist E."/>
            <person name="Pereda V."/>
            <person name="Salamov A."/>
            <person name="Shapiro H.J."/>
            <person name="Wuyts J."/>
            <person name="Blaudez D."/>
            <person name="Buee M."/>
            <person name="Brokstein P."/>
            <person name="Canbaeck B."/>
            <person name="Cohen D."/>
            <person name="Courty P.E."/>
            <person name="Coutinho P.M."/>
            <person name="Delaruelle C."/>
            <person name="Detter J.C."/>
            <person name="Deveau A."/>
            <person name="DiFazio S."/>
            <person name="Duplessis S."/>
            <person name="Fraissinet-Tachet L."/>
            <person name="Lucic E."/>
            <person name="Frey-Klett P."/>
            <person name="Fourrey C."/>
            <person name="Feussner I."/>
            <person name="Gay G."/>
            <person name="Grimwood J."/>
            <person name="Hoegger P.J."/>
            <person name="Jain P."/>
            <person name="Kilaru S."/>
            <person name="Labbe J."/>
            <person name="Lin Y.C."/>
            <person name="Legue V."/>
            <person name="Le Tacon F."/>
            <person name="Marmeisse R."/>
            <person name="Melayah D."/>
            <person name="Montanini B."/>
            <person name="Muratet M."/>
            <person name="Nehls U."/>
            <person name="Niculita-Hirzel H."/>
            <person name="Oudot-Le Secq M.P."/>
            <person name="Peter M."/>
            <person name="Quesneville H."/>
            <person name="Rajashekar B."/>
            <person name="Reich M."/>
            <person name="Rouhier N."/>
            <person name="Schmutz J."/>
            <person name="Yin T."/>
            <person name="Chalot M."/>
            <person name="Henrissat B."/>
            <person name="Kuees U."/>
            <person name="Lucas S."/>
            <person name="Van de Peer Y."/>
            <person name="Podila G.K."/>
            <person name="Polle A."/>
            <person name="Pukkila P.J."/>
            <person name="Richardson P.M."/>
            <person name="Rouze P."/>
            <person name="Sanders I.R."/>
            <person name="Stajich J.E."/>
            <person name="Tunlid A."/>
            <person name="Tuskan G."/>
            <person name="Grigoriev I.V."/>
        </authorList>
    </citation>
    <scope>NUCLEOTIDE SEQUENCE [LARGE SCALE GENOMIC DNA]</scope>
    <source>
        <strain evidence="3">S238N-H82 / ATCC MYA-4686</strain>
    </source>
</reference>
<dbReference type="GeneID" id="6072524"/>
<evidence type="ECO:0000256" key="1">
    <source>
        <dbReference type="SAM" id="MobiDB-lite"/>
    </source>
</evidence>
<dbReference type="InParanoid" id="B0CZZ4"/>
<keyword evidence="3" id="KW-1185">Reference proteome</keyword>
<evidence type="ECO:0000313" key="3">
    <source>
        <dbReference type="Proteomes" id="UP000001194"/>
    </source>
</evidence>
<dbReference type="RefSeq" id="XP_001876502.1">
    <property type="nucleotide sequence ID" value="XM_001876467.1"/>
</dbReference>
<feature type="compositionally biased region" description="Basic and acidic residues" evidence="1">
    <location>
        <begin position="18"/>
        <end position="29"/>
    </location>
</feature>
<accession>B0CZZ4</accession>
<sequence length="78" mass="8775">MTPEPCELANFTTSRMVIETKQRKSESDGRRRRRSSAEMECALRYNAGTRCGNKNVVAGISKQGNVLQEVQAKDLLEE</sequence>
<organism evidence="3">
    <name type="scientific">Laccaria bicolor (strain S238N-H82 / ATCC MYA-4686)</name>
    <name type="common">Bicoloured deceiver</name>
    <name type="synonym">Laccaria laccata var. bicolor</name>
    <dbReference type="NCBI Taxonomy" id="486041"/>
    <lineage>
        <taxon>Eukaryota</taxon>
        <taxon>Fungi</taxon>
        <taxon>Dikarya</taxon>
        <taxon>Basidiomycota</taxon>
        <taxon>Agaricomycotina</taxon>
        <taxon>Agaricomycetes</taxon>
        <taxon>Agaricomycetidae</taxon>
        <taxon>Agaricales</taxon>
        <taxon>Agaricineae</taxon>
        <taxon>Hydnangiaceae</taxon>
        <taxon>Laccaria</taxon>
    </lineage>
</organism>
<dbReference type="HOGENOM" id="CLU_2622429_0_0_1"/>
<proteinExistence type="predicted"/>